<reference evidence="1 2" key="1">
    <citation type="submission" date="2014-04" db="EMBL/GenBank/DDBJ databases">
        <authorList>
            <consortium name="DOE Joint Genome Institute"/>
            <person name="Kuo A."/>
            <person name="Kohler A."/>
            <person name="Costa M.D."/>
            <person name="Nagy L.G."/>
            <person name="Floudas D."/>
            <person name="Copeland A."/>
            <person name="Barry K.W."/>
            <person name="Cichocki N."/>
            <person name="Veneault-Fourrey C."/>
            <person name="LaButti K."/>
            <person name="Lindquist E.A."/>
            <person name="Lipzen A."/>
            <person name="Lundell T."/>
            <person name="Morin E."/>
            <person name="Murat C."/>
            <person name="Sun H."/>
            <person name="Tunlid A."/>
            <person name="Henrissat B."/>
            <person name="Grigoriev I.V."/>
            <person name="Hibbett D.S."/>
            <person name="Martin F."/>
            <person name="Nordberg H.P."/>
            <person name="Cantor M.N."/>
            <person name="Hua S.X."/>
        </authorList>
    </citation>
    <scope>NUCLEOTIDE SEQUENCE [LARGE SCALE GENOMIC DNA]</scope>
    <source>
        <strain evidence="1 2">Marx 270</strain>
    </source>
</reference>
<sequence>LRLIFSLGVDGFNAFGKKTGGGPASVTAIYMACLSLPIEERFKRENMYLVGVIPSPHKPSEDKINHLLRPLVDDLLEFWNPGIHLSQTKHHPSGCHVQAALIPLVSDILAARQTGGFTAHSATLFCSLCYLRADEIENFDLETWPLRTSQDHRHHANAWKDAQTITERQEITKKYGVRFSELLRLPYWDPMLFTVIDSMHAFFLRIIPEHIRRIWGVGPDTPSGDGYYTPGFQPPNRALNDALIDGLEKRLQSAKSTHALGSNIRSATLFALCEELQIHVDCPKPGKLPSKSTLLTALGQWVHSNPHRRKPLPGPADSAPNMRKRHAHNSVVLGDSVLPEVWEDQQKLILPSFVSPAPANFGLASRSLSADQWRSVGTIHLVVTLIRLWGFDAGRKGEMLVNYIHLITAIHWENMRTTSKFAADEYTFHMLEYFRGLVRLYKEAKVQPTHHLALHIGDLLLAFGPVHSWRTWAFERYNYVLQNVKTNNKFGELELTFMNDACRAANLTAYMFSGRVQAFSNLLPAFLQAFYSDIRGTRLNDILSFG</sequence>
<dbReference type="Pfam" id="PF02992">
    <property type="entry name" value="Transposase_21"/>
    <property type="match status" value="1"/>
</dbReference>
<name>A0A0C3J397_PISTI</name>
<gene>
    <name evidence="1" type="ORF">M404DRAFT_78870</name>
</gene>
<dbReference type="AlphaFoldDB" id="A0A0C3J397"/>
<dbReference type="OrthoDB" id="3269001at2759"/>
<feature type="non-terminal residue" evidence="1">
    <location>
        <position position="546"/>
    </location>
</feature>
<keyword evidence="2" id="KW-1185">Reference proteome</keyword>
<organism evidence="1 2">
    <name type="scientific">Pisolithus tinctorius Marx 270</name>
    <dbReference type="NCBI Taxonomy" id="870435"/>
    <lineage>
        <taxon>Eukaryota</taxon>
        <taxon>Fungi</taxon>
        <taxon>Dikarya</taxon>
        <taxon>Basidiomycota</taxon>
        <taxon>Agaricomycotina</taxon>
        <taxon>Agaricomycetes</taxon>
        <taxon>Agaricomycetidae</taxon>
        <taxon>Boletales</taxon>
        <taxon>Sclerodermatineae</taxon>
        <taxon>Pisolithaceae</taxon>
        <taxon>Pisolithus</taxon>
    </lineage>
</organism>
<accession>A0A0C3J397</accession>
<protein>
    <submittedName>
        <fullName evidence="1">Uncharacterized protein</fullName>
    </submittedName>
</protein>
<reference evidence="2" key="2">
    <citation type="submission" date="2015-01" db="EMBL/GenBank/DDBJ databases">
        <title>Evolutionary Origins and Diversification of the Mycorrhizal Mutualists.</title>
        <authorList>
            <consortium name="DOE Joint Genome Institute"/>
            <consortium name="Mycorrhizal Genomics Consortium"/>
            <person name="Kohler A."/>
            <person name="Kuo A."/>
            <person name="Nagy L.G."/>
            <person name="Floudas D."/>
            <person name="Copeland A."/>
            <person name="Barry K.W."/>
            <person name="Cichocki N."/>
            <person name="Veneault-Fourrey C."/>
            <person name="LaButti K."/>
            <person name="Lindquist E.A."/>
            <person name="Lipzen A."/>
            <person name="Lundell T."/>
            <person name="Morin E."/>
            <person name="Murat C."/>
            <person name="Riley R."/>
            <person name="Ohm R."/>
            <person name="Sun H."/>
            <person name="Tunlid A."/>
            <person name="Henrissat B."/>
            <person name="Grigoriev I.V."/>
            <person name="Hibbett D.S."/>
            <person name="Martin F."/>
        </authorList>
    </citation>
    <scope>NUCLEOTIDE SEQUENCE [LARGE SCALE GENOMIC DNA]</scope>
    <source>
        <strain evidence="2">Marx 270</strain>
    </source>
</reference>
<feature type="non-terminal residue" evidence="1">
    <location>
        <position position="1"/>
    </location>
</feature>
<dbReference type="InParanoid" id="A0A0C3J397"/>
<dbReference type="InterPro" id="IPR004242">
    <property type="entry name" value="Transposase_21"/>
</dbReference>
<dbReference type="EMBL" id="KN831976">
    <property type="protein sequence ID" value="KIO03553.1"/>
    <property type="molecule type" value="Genomic_DNA"/>
</dbReference>
<proteinExistence type="predicted"/>
<dbReference type="STRING" id="870435.A0A0C3J397"/>
<dbReference type="PANTHER" id="PTHR46579">
    <property type="entry name" value="F5/8 TYPE C DOMAIN-CONTAINING PROTEIN-RELATED"/>
    <property type="match status" value="1"/>
</dbReference>
<dbReference type="Proteomes" id="UP000054217">
    <property type="component" value="Unassembled WGS sequence"/>
</dbReference>
<dbReference type="PANTHER" id="PTHR46579:SF2">
    <property type="entry name" value="C2H2-TYPE DOMAIN-CONTAINING PROTEIN"/>
    <property type="match status" value="1"/>
</dbReference>
<dbReference type="HOGENOM" id="CLU_002101_4_1_1"/>
<evidence type="ECO:0000313" key="1">
    <source>
        <dbReference type="EMBL" id="KIO03553.1"/>
    </source>
</evidence>
<evidence type="ECO:0000313" key="2">
    <source>
        <dbReference type="Proteomes" id="UP000054217"/>
    </source>
</evidence>